<organism evidence="1 2">
    <name type="scientific">Actinomycetospora aurantiaca</name>
    <dbReference type="NCBI Taxonomy" id="3129233"/>
    <lineage>
        <taxon>Bacteria</taxon>
        <taxon>Bacillati</taxon>
        <taxon>Actinomycetota</taxon>
        <taxon>Actinomycetes</taxon>
        <taxon>Pseudonocardiales</taxon>
        <taxon>Pseudonocardiaceae</taxon>
        <taxon>Actinomycetospora</taxon>
    </lineage>
</organism>
<dbReference type="EMBL" id="JBBEGN010000001">
    <property type="protein sequence ID" value="MEJ2866354.1"/>
    <property type="molecule type" value="Genomic_DNA"/>
</dbReference>
<keyword evidence="2" id="KW-1185">Reference proteome</keyword>
<dbReference type="RefSeq" id="WP_337692978.1">
    <property type="nucleotide sequence ID" value="NZ_JBBEGN010000001.1"/>
</dbReference>
<accession>A0ABU8MHE5</accession>
<sequence length="95" mass="9125">MSQGYDVDVPGMRAVASQVEASTAPLEGAAAGGGTAPRAGAATGAVAGYLAALADAVAHYSEGAQRLGQVTGRTADAYTRGDDEAAAGLARAMGG</sequence>
<dbReference type="Proteomes" id="UP001385809">
    <property type="component" value="Unassembled WGS sequence"/>
</dbReference>
<gene>
    <name evidence="1" type="ORF">WCD74_01170</name>
</gene>
<comment type="caution">
    <text evidence="1">The sequence shown here is derived from an EMBL/GenBank/DDBJ whole genome shotgun (WGS) entry which is preliminary data.</text>
</comment>
<proteinExistence type="predicted"/>
<evidence type="ECO:0000313" key="2">
    <source>
        <dbReference type="Proteomes" id="UP001385809"/>
    </source>
</evidence>
<protein>
    <recommendedName>
        <fullName evidence="3">ESX-1 secretion-associated protein</fullName>
    </recommendedName>
</protein>
<reference evidence="1 2" key="1">
    <citation type="submission" date="2024-03" db="EMBL/GenBank/DDBJ databases">
        <title>Actinomycetospora sp. OC33-EN08, a novel actinomycete isolated from wild orchid (Aerides multiflora).</title>
        <authorList>
            <person name="Suriyachadkun C."/>
        </authorList>
    </citation>
    <scope>NUCLEOTIDE SEQUENCE [LARGE SCALE GENOMIC DNA]</scope>
    <source>
        <strain evidence="1 2">OC33-EN08</strain>
    </source>
</reference>
<name>A0ABU8MHE5_9PSEU</name>
<evidence type="ECO:0000313" key="1">
    <source>
        <dbReference type="EMBL" id="MEJ2866354.1"/>
    </source>
</evidence>
<evidence type="ECO:0008006" key="3">
    <source>
        <dbReference type="Google" id="ProtNLM"/>
    </source>
</evidence>